<protein>
    <submittedName>
        <fullName evidence="2">Uncharacterized protein</fullName>
    </submittedName>
</protein>
<dbReference type="Proteomes" id="UP000266841">
    <property type="component" value="Unassembled WGS sequence"/>
</dbReference>
<feature type="compositionally biased region" description="Basic and acidic residues" evidence="1">
    <location>
        <begin position="39"/>
        <end position="49"/>
    </location>
</feature>
<evidence type="ECO:0000313" key="3">
    <source>
        <dbReference type="Proteomes" id="UP000266841"/>
    </source>
</evidence>
<accession>K0RPX4</accession>
<comment type="caution">
    <text evidence="2">The sequence shown here is derived from an EMBL/GenBank/DDBJ whole genome shotgun (WGS) entry which is preliminary data.</text>
</comment>
<sequence length="245" mass="25798">GPPSPPSPRRGRPRGRPDDEADESRAPPVPVPAVPDPADGAREGLERDGPVAVDLEGVGRPAVALGRALAEEESGPGVEVGPYVAEREADPAAVPDVAGRRAVRPVPRGDDADDCLLPVAAIPRQDRVSERRVGVGSQHEHAPRRQRHPRDVAGVPPVPFRNAVVHGLDVQRPQRRLDGPPYPKARRGVSAGRPLGPGVVAGVPVHRHEAAELGIAEGRQVGLKVLKAGERNAVPPDHLLVLELA</sequence>
<reference evidence="2 3" key="1">
    <citation type="journal article" date="2012" name="Genome Biol.">
        <title>Genome and low-iron response of an oceanic diatom adapted to chronic iron limitation.</title>
        <authorList>
            <person name="Lommer M."/>
            <person name="Specht M."/>
            <person name="Roy A.S."/>
            <person name="Kraemer L."/>
            <person name="Andreson R."/>
            <person name="Gutowska M.A."/>
            <person name="Wolf J."/>
            <person name="Bergner S.V."/>
            <person name="Schilhabel M.B."/>
            <person name="Klostermeier U.C."/>
            <person name="Beiko R.G."/>
            <person name="Rosenstiel P."/>
            <person name="Hippler M."/>
            <person name="Laroche J."/>
        </authorList>
    </citation>
    <scope>NUCLEOTIDE SEQUENCE [LARGE SCALE GENOMIC DNA]</scope>
    <source>
        <strain evidence="2 3">CCMP1005</strain>
    </source>
</reference>
<feature type="region of interest" description="Disordered" evidence="1">
    <location>
        <begin position="127"/>
        <end position="157"/>
    </location>
</feature>
<gene>
    <name evidence="2" type="ORF">THAOC_24405</name>
</gene>
<evidence type="ECO:0000256" key="1">
    <source>
        <dbReference type="SAM" id="MobiDB-lite"/>
    </source>
</evidence>
<feature type="non-terminal residue" evidence="2">
    <location>
        <position position="1"/>
    </location>
</feature>
<dbReference type="EMBL" id="AGNL01033143">
    <property type="protein sequence ID" value="EJK55818.1"/>
    <property type="molecule type" value="Genomic_DNA"/>
</dbReference>
<feature type="compositionally biased region" description="Basic and acidic residues" evidence="1">
    <location>
        <begin position="127"/>
        <end position="143"/>
    </location>
</feature>
<proteinExistence type="predicted"/>
<feature type="region of interest" description="Disordered" evidence="1">
    <location>
        <begin position="1"/>
        <end position="58"/>
    </location>
</feature>
<organism evidence="2 3">
    <name type="scientific">Thalassiosira oceanica</name>
    <name type="common">Marine diatom</name>
    <dbReference type="NCBI Taxonomy" id="159749"/>
    <lineage>
        <taxon>Eukaryota</taxon>
        <taxon>Sar</taxon>
        <taxon>Stramenopiles</taxon>
        <taxon>Ochrophyta</taxon>
        <taxon>Bacillariophyta</taxon>
        <taxon>Coscinodiscophyceae</taxon>
        <taxon>Thalassiosirophycidae</taxon>
        <taxon>Thalassiosirales</taxon>
        <taxon>Thalassiosiraceae</taxon>
        <taxon>Thalassiosira</taxon>
    </lineage>
</organism>
<feature type="region of interest" description="Disordered" evidence="1">
    <location>
        <begin position="87"/>
        <end position="112"/>
    </location>
</feature>
<name>K0RPX4_THAOC</name>
<keyword evidence="3" id="KW-1185">Reference proteome</keyword>
<evidence type="ECO:0000313" key="2">
    <source>
        <dbReference type="EMBL" id="EJK55818.1"/>
    </source>
</evidence>
<dbReference type="AlphaFoldDB" id="K0RPX4"/>
<feature type="region of interest" description="Disordered" evidence="1">
    <location>
        <begin position="173"/>
        <end position="193"/>
    </location>
</feature>